<keyword evidence="4" id="KW-0804">Transcription</keyword>
<reference evidence="7" key="1">
    <citation type="submission" date="2016-10" db="EMBL/GenBank/DDBJ databases">
        <authorList>
            <person name="Varghese N."/>
            <person name="Submissions S."/>
        </authorList>
    </citation>
    <scope>NUCLEOTIDE SEQUENCE [LARGE SCALE GENOMIC DNA]</scope>
    <source>
        <strain evidence="7">DSM 23317</strain>
    </source>
</reference>
<dbReference type="AlphaFoldDB" id="A0A1G8T1A8"/>
<keyword evidence="7" id="KW-1185">Reference proteome</keyword>
<dbReference type="SUPFAM" id="SSF53850">
    <property type="entry name" value="Periplasmic binding protein-like II"/>
    <property type="match status" value="1"/>
</dbReference>
<organism evidence="6 7">
    <name type="scientific">Ferrimonas sediminum</name>
    <dbReference type="NCBI Taxonomy" id="718193"/>
    <lineage>
        <taxon>Bacteria</taxon>
        <taxon>Pseudomonadati</taxon>
        <taxon>Pseudomonadota</taxon>
        <taxon>Gammaproteobacteria</taxon>
        <taxon>Alteromonadales</taxon>
        <taxon>Ferrimonadaceae</taxon>
        <taxon>Ferrimonas</taxon>
    </lineage>
</organism>
<name>A0A1G8T1A8_9GAMM</name>
<evidence type="ECO:0000256" key="2">
    <source>
        <dbReference type="ARBA" id="ARBA00023015"/>
    </source>
</evidence>
<dbReference type="Gene3D" id="1.10.10.10">
    <property type="entry name" value="Winged helix-like DNA-binding domain superfamily/Winged helix DNA-binding domain"/>
    <property type="match status" value="1"/>
</dbReference>
<dbReference type="EMBL" id="FNEM01000007">
    <property type="protein sequence ID" value="SDJ34520.1"/>
    <property type="molecule type" value="Genomic_DNA"/>
</dbReference>
<dbReference type="PROSITE" id="PS50931">
    <property type="entry name" value="HTH_LYSR"/>
    <property type="match status" value="1"/>
</dbReference>
<gene>
    <name evidence="6" type="ORF">SAMN04488540_10757</name>
</gene>
<sequence>MTTHLKKKIRELDFFSLLVFKIIFDTGQANIAAKKLAVSASKISRSLSALRVAFDDELFYRRQQGLKPTPLAEKLYQPVCQLIHSVTSLEQTVIEKASQEKLPILKLAVEPIVMHSLALKLADKTLQQRLGPVRLYTWNDRTLNMIYRGELDCGIAFGAHDINELTCERVGYNSSVCMVAKETHAIWQSYPDIRLEDICNHPFIYQVGKGFNDRIDPLEQFAREQGICIDNIEAAANVEEWFAHLQTLDSLAFAPSSEKDQLNCMLGLRSELLPQQEIARFNASIMEPRVHLVERLSPLRRYNNDTKQELLTLLRELFV</sequence>
<dbReference type="InterPro" id="IPR000847">
    <property type="entry name" value="LysR_HTH_N"/>
</dbReference>
<evidence type="ECO:0000256" key="3">
    <source>
        <dbReference type="ARBA" id="ARBA00023125"/>
    </source>
</evidence>
<dbReference type="InterPro" id="IPR005119">
    <property type="entry name" value="LysR_subst-bd"/>
</dbReference>
<comment type="similarity">
    <text evidence="1">Belongs to the LysR transcriptional regulatory family.</text>
</comment>
<evidence type="ECO:0000256" key="1">
    <source>
        <dbReference type="ARBA" id="ARBA00009437"/>
    </source>
</evidence>
<dbReference type="GO" id="GO:0003700">
    <property type="term" value="F:DNA-binding transcription factor activity"/>
    <property type="evidence" value="ECO:0007669"/>
    <property type="project" value="InterPro"/>
</dbReference>
<dbReference type="Proteomes" id="UP000199527">
    <property type="component" value="Unassembled WGS sequence"/>
</dbReference>
<dbReference type="GO" id="GO:0003677">
    <property type="term" value="F:DNA binding"/>
    <property type="evidence" value="ECO:0007669"/>
    <property type="project" value="UniProtKB-KW"/>
</dbReference>
<proteinExistence type="inferred from homology"/>
<dbReference type="PANTHER" id="PTHR30118:SF11">
    <property type="entry name" value="HTH-TYPE TRANSCRIPTIONAL REGULATOR YIDZ"/>
    <property type="match status" value="1"/>
</dbReference>
<dbReference type="InterPro" id="IPR036390">
    <property type="entry name" value="WH_DNA-bd_sf"/>
</dbReference>
<dbReference type="SUPFAM" id="SSF46785">
    <property type="entry name" value="Winged helix' DNA-binding domain"/>
    <property type="match status" value="1"/>
</dbReference>
<dbReference type="OrthoDB" id="8557381at2"/>
<evidence type="ECO:0000313" key="6">
    <source>
        <dbReference type="EMBL" id="SDJ34520.1"/>
    </source>
</evidence>
<accession>A0A1G8T1A8</accession>
<dbReference type="Pfam" id="PF03466">
    <property type="entry name" value="LysR_substrate"/>
    <property type="match status" value="1"/>
</dbReference>
<dbReference type="InterPro" id="IPR050389">
    <property type="entry name" value="LysR-type_TF"/>
</dbReference>
<evidence type="ECO:0000259" key="5">
    <source>
        <dbReference type="PROSITE" id="PS50931"/>
    </source>
</evidence>
<protein>
    <submittedName>
        <fullName evidence="6">LysR substrate binding domain-containing protein</fullName>
    </submittedName>
</protein>
<dbReference type="Pfam" id="PF00126">
    <property type="entry name" value="HTH_1"/>
    <property type="match status" value="1"/>
</dbReference>
<evidence type="ECO:0000256" key="4">
    <source>
        <dbReference type="ARBA" id="ARBA00023163"/>
    </source>
</evidence>
<dbReference type="RefSeq" id="WP_090365140.1">
    <property type="nucleotide sequence ID" value="NZ_FNEM01000007.1"/>
</dbReference>
<dbReference type="PANTHER" id="PTHR30118">
    <property type="entry name" value="HTH-TYPE TRANSCRIPTIONAL REGULATOR LEUO-RELATED"/>
    <property type="match status" value="1"/>
</dbReference>
<dbReference type="Gene3D" id="3.40.190.290">
    <property type="match status" value="1"/>
</dbReference>
<keyword evidence="3" id="KW-0238">DNA-binding</keyword>
<feature type="domain" description="HTH lysR-type" evidence="5">
    <location>
        <begin position="12"/>
        <end position="69"/>
    </location>
</feature>
<keyword evidence="2" id="KW-0805">Transcription regulation</keyword>
<dbReference type="InterPro" id="IPR036388">
    <property type="entry name" value="WH-like_DNA-bd_sf"/>
</dbReference>
<evidence type="ECO:0000313" key="7">
    <source>
        <dbReference type="Proteomes" id="UP000199527"/>
    </source>
</evidence>